<accession>A0A5B8FT15</accession>
<gene>
    <name evidence="1" type="ORF">FDP22_06795</name>
</gene>
<organism evidence="1 2">
    <name type="scientific">Paroceanicella profunda</name>
    <dbReference type="NCBI Taxonomy" id="2579971"/>
    <lineage>
        <taxon>Bacteria</taxon>
        <taxon>Pseudomonadati</taxon>
        <taxon>Pseudomonadota</taxon>
        <taxon>Alphaproteobacteria</taxon>
        <taxon>Rhodobacterales</taxon>
        <taxon>Paracoccaceae</taxon>
        <taxon>Paroceanicella</taxon>
    </lineage>
</organism>
<dbReference type="EMBL" id="CP040818">
    <property type="protein sequence ID" value="QDL91515.1"/>
    <property type="molecule type" value="Genomic_DNA"/>
</dbReference>
<protein>
    <submittedName>
        <fullName evidence="1">Uncharacterized protein</fullName>
    </submittedName>
</protein>
<evidence type="ECO:0000313" key="1">
    <source>
        <dbReference type="EMBL" id="QDL91515.1"/>
    </source>
</evidence>
<dbReference type="OrthoDB" id="7268728at2"/>
<proteinExistence type="predicted"/>
<name>A0A5B8FT15_9RHOB</name>
<sequence>MVSLEETLVRRRQTTSPISTAEYMACLRIVRHRRTLVPLLATLRNLSGKSAIWLTETYFRSIGYLVTLCLEVCDLRLFPLLASVRPLSIAPRQRAVPAAAIAVLALSLSGCTDPDWANKTALLVGAPRADAAAIRDRQTAVFHDVTERQLLIETTQVLQDLGFTIEESVATYGVLAGSKDRDAVETGEVAGQIALAVAFALLGASYNATWDQDQVIRATVTSRPVSDSDMQLRVSFERIVTRNNGLSRAEDLTAPEFSTGFFDRVRAGLATGEQ</sequence>
<keyword evidence="2" id="KW-1185">Reference proteome</keyword>
<reference evidence="1 2" key="1">
    <citation type="submission" date="2019-06" db="EMBL/GenBank/DDBJ databases">
        <title>Genome sequence of Rhodobacteraceae bacterium D4M1.</title>
        <authorList>
            <person name="Cao J."/>
        </authorList>
    </citation>
    <scope>NUCLEOTIDE SEQUENCE [LARGE SCALE GENOMIC DNA]</scope>
    <source>
        <strain evidence="1 2">D4M1</strain>
    </source>
</reference>
<dbReference type="KEGG" id="ppru:FDP22_06795"/>
<dbReference type="RefSeq" id="WP_138572467.1">
    <property type="nucleotide sequence ID" value="NZ_CP040818.1"/>
</dbReference>
<evidence type="ECO:0000313" key="2">
    <source>
        <dbReference type="Proteomes" id="UP000305888"/>
    </source>
</evidence>
<dbReference type="Proteomes" id="UP000305888">
    <property type="component" value="Chromosome"/>
</dbReference>
<dbReference type="AlphaFoldDB" id="A0A5B8FT15"/>